<dbReference type="EMBL" id="QXFU01000125">
    <property type="protein sequence ID" value="KAE9043320.1"/>
    <property type="molecule type" value="Genomic_DNA"/>
</dbReference>
<dbReference type="EMBL" id="QXFT01000129">
    <property type="protein sequence ID" value="KAE9353896.1"/>
    <property type="molecule type" value="Genomic_DNA"/>
</dbReference>
<evidence type="ECO:0000313" key="7">
    <source>
        <dbReference type="Proteomes" id="UP000435112"/>
    </source>
</evidence>
<evidence type="ECO:0000313" key="2">
    <source>
        <dbReference type="EMBL" id="KAE9043320.1"/>
    </source>
</evidence>
<evidence type="ECO:0000256" key="1">
    <source>
        <dbReference type="SAM" id="SignalP"/>
    </source>
</evidence>
<evidence type="ECO:0000313" key="3">
    <source>
        <dbReference type="EMBL" id="KAE9049379.1"/>
    </source>
</evidence>
<evidence type="ECO:0000313" key="6">
    <source>
        <dbReference type="Proteomes" id="UP000434957"/>
    </source>
</evidence>
<accession>A0A6A3P272</accession>
<dbReference type="EMBL" id="QXFV01000125">
    <property type="protein sequence ID" value="KAE9049379.1"/>
    <property type="molecule type" value="Genomic_DNA"/>
</dbReference>
<dbReference type="Proteomes" id="UP000434957">
    <property type="component" value="Unassembled WGS sequence"/>
</dbReference>
<keyword evidence="6" id="KW-1185">Reference proteome</keyword>
<name>A0A6A3P272_9STRA</name>
<organism evidence="3 5">
    <name type="scientific">Phytophthora rubi</name>
    <dbReference type="NCBI Taxonomy" id="129364"/>
    <lineage>
        <taxon>Eukaryota</taxon>
        <taxon>Sar</taxon>
        <taxon>Stramenopiles</taxon>
        <taxon>Oomycota</taxon>
        <taxon>Peronosporomycetes</taxon>
        <taxon>Peronosporales</taxon>
        <taxon>Peronosporaceae</taxon>
        <taxon>Phytophthora</taxon>
    </lineage>
</organism>
<reference evidence="5 7" key="1">
    <citation type="submission" date="2018-09" db="EMBL/GenBank/DDBJ databases">
        <title>Genomic investigation of the strawberry pathogen Phytophthora fragariae indicates pathogenicity is determined by transcriptional variation in three key races.</title>
        <authorList>
            <person name="Adams T.M."/>
            <person name="Armitage A.D."/>
            <person name="Sobczyk M.K."/>
            <person name="Bates H.J."/>
            <person name="Dunwell J.M."/>
            <person name="Nellist C.F."/>
            <person name="Harrison R.J."/>
        </authorList>
    </citation>
    <scope>NUCLEOTIDE SEQUENCE [LARGE SCALE GENOMIC DNA]</scope>
    <source>
        <strain evidence="3 5">SCRP249</strain>
        <strain evidence="2 7">SCRP324</strain>
        <strain evidence="4 6">SCRP333</strain>
    </source>
</reference>
<dbReference type="Proteomes" id="UP000435112">
    <property type="component" value="Unassembled WGS sequence"/>
</dbReference>
<proteinExistence type="predicted"/>
<feature type="chain" id="PRO_5036165454" description="Secreted protein" evidence="1">
    <location>
        <begin position="24"/>
        <end position="139"/>
    </location>
</feature>
<evidence type="ECO:0008006" key="8">
    <source>
        <dbReference type="Google" id="ProtNLM"/>
    </source>
</evidence>
<sequence length="139" mass="15724">MTGAVGWSPYIITLHVLLKVAPGTPSSIWPQCSHRNLPRGWGRPTVLGYEWQLPHPYMYCKLQPRNTSVFHTNVMRTFTTTEATCTVPTTRPRNVNAEVHAIESSKTEVTHRHLRNTCHHHSCRVAAHARPPATSAVRR</sequence>
<evidence type="ECO:0000313" key="4">
    <source>
        <dbReference type="EMBL" id="KAE9353896.1"/>
    </source>
</evidence>
<evidence type="ECO:0000313" key="5">
    <source>
        <dbReference type="Proteomes" id="UP000429607"/>
    </source>
</evidence>
<dbReference type="Proteomes" id="UP000429607">
    <property type="component" value="Unassembled WGS sequence"/>
</dbReference>
<comment type="caution">
    <text evidence="3">The sequence shown here is derived from an EMBL/GenBank/DDBJ whole genome shotgun (WGS) entry which is preliminary data.</text>
</comment>
<dbReference type="OrthoDB" id="10276869at2759"/>
<gene>
    <name evidence="3" type="ORF">PR001_g3357</name>
    <name evidence="2" type="ORF">PR002_g3411</name>
    <name evidence="4" type="ORF">PR003_g3636</name>
</gene>
<keyword evidence="1" id="KW-0732">Signal</keyword>
<feature type="signal peptide" evidence="1">
    <location>
        <begin position="1"/>
        <end position="23"/>
    </location>
</feature>
<protein>
    <recommendedName>
        <fullName evidence="8">Secreted protein</fullName>
    </recommendedName>
</protein>
<dbReference type="AlphaFoldDB" id="A0A6A3P272"/>